<protein>
    <submittedName>
        <fullName evidence="1">Uncharacterized protein</fullName>
    </submittedName>
</protein>
<dbReference type="AlphaFoldDB" id="A0A0E9UM76"/>
<reference evidence="1" key="1">
    <citation type="submission" date="2014-11" db="EMBL/GenBank/DDBJ databases">
        <authorList>
            <person name="Amaro Gonzalez C."/>
        </authorList>
    </citation>
    <scope>NUCLEOTIDE SEQUENCE</scope>
</reference>
<name>A0A0E9UM76_ANGAN</name>
<evidence type="ECO:0000313" key="1">
    <source>
        <dbReference type="EMBL" id="JAH66949.1"/>
    </source>
</evidence>
<organism evidence="1">
    <name type="scientific">Anguilla anguilla</name>
    <name type="common">European freshwater eel</name>
    <name type="synonym">Muraena anguilla</name>
    <dbReference type="NCBI Taxonomy" id="7936"/>
    <lineage>
        <taxon>Eukaryota</taxon>
        <taxon>Metazoa</taxon>
        <taxon>Chordata</taxon>
        <taxon>Craniata</taxon>
        <taxon>Vertebrata</taxon>
        <taxon>Euteleostomi</taxon>
        <taxon>Actinopterygii</taxon>
        <taxon>Neopterygii</taxon>
        <taxon>Teleostei</taxon>
        <taxon>Anguilliformes</taxon>
        <taxon>Anguillidae</taxon>
        <taxon>Anguilla</taxon>
    </lineage>
</organism>
<reference evidence="1" key="2">
    <citation type="journal article" date="2015" name="Fish Shellfish Immunol.">
        <title>Early steps in the European eel (Anguilla anguilla)-Vibrio vulnificus interaction in the gills: Role of the RtxA13 toxin.</title>
        <authorList>
            <person name="Callol A."/>
            <person name="Pajuelo D."/>
            <person name="Ebbesson L."/>
            <person name="Teles M."/>
            <person name="MacKenzie S."/>
            <person name="Amaro C."/>
        </authorList>
    </citation>
    <scope>NUCLEOTIDE SEQUENCE</scope>
</reference>
<proteinExistence type="predicted"/>
<sequence>MAGSFPLHTEKGQASVFKLPSKKTTEALNLIFSLQREVKI</sequence>
<accession>A0A0E9UM76</accession>
<dbReference type="EMBL" id="GBXM01041628">
    <property type="protein sequence ID" value="JAH66949.1"/>
    <property type="molecule type" value="Transcribed_RNA"/>
</dbReference>